<evidence type="ECO:0000313" key="3">
    <source>
        <dbReference type="Proteomes" id="UP001063166"/>
    </source>
</evidence>
<name>A0A9P3PVC9_LYOSH</name>
<protein>
    <submittedName>
        <fullName evidence="2">Uncharacterized protein</fullName>
    </submittedName>
</protein>
<gene>
    <name evidence="2" type="ORF">LshimejAT787_1201590</name>
</gene>
<comment type="caution">
    <text evidence="2">The sequence shown here is derived from an EMBL/GenBank/DDBJ whole genome shotgun (WGS) entry which is preliminary data.</text>
</comment>
<evidence type="ECO:0000256" key="1">
    <source>
        <dbReference type="SAM" id="MobiDB-lite"/>
    </source>
</evidence>
<dbReference type="Proteomes" id="UP001063166">
    <property type="component" value="Unassembled WGS sequence"/>
</dbReference>
<sequence length="139" mass="15636">MSSNQLLPRPLGGEPIHASSGHSLGTISPELGFHLIPDLSTDYSGLKNTRVTQNNEQSQGPVVFLRFFLFRQVKTPPPSMTEIGRRRRCAMFSATNQMVRHRNSSDSTLRLSGNLHLDLEIEILARRMSTLDGEETRYL</sequence>
<evidence type="ECO:0000313" key="2">
    <source>
        <dbReference type="EMBL" id="GLB42710.1"/>
    </source>
</evidence>
<accession>A0A9P3PVC9</accession>
<dbReference type="EMBL" id="BRPK01000012">
    <property type="protein sequence ID" value="GLB42710.1"/>
    <property type="molecule type" value="Genomic_DNA"/>
</dbReference>
<feature type="region of interest" description="Disordered" evidence="1">
    <location>
        <begin position="1"/>
        <end position="23"/>
    </location>
</feature>
<proteinExistence type="predicted"/>
<dbReference type="AlphaFoldDB" id="A0A9P3PVC9"/>
<organism evidence="2 3">
    <name type="scientific">Lyophyllum shimeji</name>
    <name type="common">Hon-shimeji</name>
    <name type="synonym">Tricholoma shimeji</name>
    <dbReference type="NCBI Taxonomy" id="47721"/>
    <lineage>
        <taxon>Eukaryota</taxon>
        <taxon>Fungi</taxon>
        <taxon>Dikarya</taxon>
        <taxon>Basidiomycota</taxon>
        <taxon>Agaricomycotina</taxon>
        <taxon>Agaricomycetes</taxon>
        <taxon>Agaricomycetidae</taxon>
        <taxon>Agaricales</taxon>
        <taxon>Tricholomatineae</taxon>
        <taxon>Lyophyllaceae</taxon>
        <taxon>Lyophyllum</taxon>
    </lineage>
</organism>
<keyword evidence="3" id="KW-1185">Reference proteome</keyword>
<reference evidence="2" key="1">
    <citation type="submission" date="2022-07" db="EMBL/GenBank/DDBJ databases">
        <title>The genome of Lyophyllum shimeji provides insight into the initial evolution of ectomycorrhizal fungal genome.</title>
        <authorList>
            <person name="Kobayashi Y."/>
            <person name="Shibata T."/>
            <person name="Hirakawa H."/>
            <person name="Shigenobu S."/>
            <person name="Nishiyama T."/>
            <person name="Yamada A."/>
            <person name="Hasebe M."/>
            <person name="Kawaguchi M."/>
        </authorList>
    </citation>
    <scope>NUCLEOTIDE SEQUENCE</scope>
    <source>
        <strain evidence="2">AT787</strain>
    </source>
</reference>